<evidence type="ECO:0000256" key="1">
    <source>
        <dbReference type="ARBA" id="ARBA00022729"/>
    </source>
</evidence>
<gene>
    <name evidence="5" type="ORF">FX988_00737</name>
</gene>
<dbReference type="PANTHER" id="PTHR33376">
    <property type="match status" value="1"/>
</dbReference>
<organism evidence="5 6">
    <name type="scientific">Paraglaciecola mesophila</name>
    <dbReference type="NCBI Taxonomy" id="197222"/>
    <lineage>
        <taxon>Bacteria</taxon>
        <taxon>Pseudomonadati</taxon>
        <taxon>Pseudomonadota</taxon>
        <taxon>Gammaproteobacteria</taxon>
        <taxon>Alteromonadales</taxon>
        <taxon>Alteromonadaceae</taxon>
        <taxon>Paraglaciecola</taxon>
    </lineage>
</organism>
<dbReference type="NCBIfam" id="NF037995">
    <property type="entry name" value="TRAP_S1"/>
    <property type="match status" value="1"/>
</dbReference>
<reference evidence="5 6" key="1">
    <citation type="submission" date="2019-12" db="EMBL/GenBank/DDBJ databases">
        <title>Genome sequencing and assembly of endphytes of Porphyra tenera.</title>
        <authorList>
            <person name="Park J.M."/>
            <person name="Shin R."/>
            <person name="Jo S.H."/>
        </authorList>
    </citation>
    <scope>NUCLEOTIDE SEQUENCE [LARGE SCALE GENOMIC DNA]</scope>
    <source>
        <strain evidence="5 6">GPM4</strain>
    </source>
</reference>
<dbReference type="GO" id="GO:0031317">
    <property type="term" value="C:tripartite ATP-independent periplasmic transporter complex"/>
    <property type="evidence" value="ECO:0007669"/>
    <property type="project" value="InterPro"/>
</dbReference>
<dbReference type="InterPro" id="IPR038404">
    <property type="entry name" value="TRAP_DctP_sf"/>
</dbReference>
<dbReference type="InterPro" id="IPR026289">
    <property type="entry name" value="SBP_TakP-like"/>
</dbReference>
<dbReference type="GO" id="GO:0055085">
    <property type="term" value="P:transmembrane transport"/>
    <property type="evidence" value="ECO:0007669"/>
    <property type="project" value="InterPro"/>
</dbReference>
<feature type="binding site" evidence="2">
    <location>
        <position position="174"/>
    </location>
    <ligand>
        <name>substrate</name>
    </ligand>
</feature>
<dbReference type="GO" id="GO:0046872">
    <property type="term" value="F:metal ion binding"/>
    <property type="evidence" value="ECO:0007669"/>
    <property type="project" value="UniProtKB-KW"/>
</dbReference>
<dbReference type="Pfam" id="PF03480">
    <property type="entry name" value="DctP"/>
    <property type="match status" value="1"/>
</dbReference>
<evidence type="ECO:0000313" key="6">
    <source>
        <dbReference type="Proteomes" id="UP000464524"/>
    </source>
</evidence>
<dbReference type="PANTHER" id="PTHR33376:SF5">
    <property type="entry name" value="EXTRACYTOPLASMIC SOLUTE RECEPTOR PROTEIN"/>
    <property type="match status" value="1"/>
</dbReference>
<dbReference type="KEGG" id="pmes:FX988_00737"/>
<dbReference type="AlphaFoldDB" id="A0A857JET9"/>
<evidence type="ECO:0000256" key="4">
    <source>
        <dbReference type="SAM" id="SignalP"/>
    </source>
</evidence>
<keyword evidence="6" id="KW-1185">Reference proteome</keyword>
<keyword evidence="3" id="KW-0479">Metal-binding</keyword>
<feature type="chain" id="PRO_5032968255" evidence="4">
    <location>
        <begin position="24"/>
        <end position="358"/>
    </location>
</feature>
<dbReference type="Gene3D" id="3.40.190.10">
    <property type="entry name" value="Periplasmic binding protein-like II"/>
    <property type="match status" value="1"/>
</dbReference>
<evidence type="ECO:0000256" key="3">
    <source>
        <dbReference type="PIRSR" id="PIRSR039026-2"/>
    </source>
</evidence>
<dbReference type="EMBL" id="CP047656">
    <property type="protein sequence ID" value="QHJ10523.1"/>
    <property type="molecule type" value="Genomic_DNA"/>
</dbReference>
<sequence>MKAKHILLTAIILTFGLSATAGAADGKKYRWRLAETWGPNFPIFGDASKNMAKMVKEMSDGRLTIRIDSANKHKSALGIFDFVKSGQYQMGHSASYYWKGKDFNTMFFTTVPFGMTAPEQYAWFYYGGGMELMKETYDKYGILSFPGGNTGVQMGGWFRKEINTVADLKGLKMRIPGFAGEVLAKLGASPTNIPSAELYTALERNTIDALEWVGPSLDLRMGFHKIAPYYYTGWQEPATELQFMVNQKAYDSLPADLQKILTIAMKTAAYDMYSQSTHENGVNLKALQTEYPDVKIRTFPQPVMNAIREANDELLAEFAAKDEETDKILKSIQRYQEQVRAWTKFADQAYLESFESNE</sequence>
<dbReference type="InterPro" id="IPR018389">
    <property type="entry name" value="DctP_fam"/>
</dbReference>
<protein>
    <submittedName>
        <fullName evidence="5">Monocarboxylate 2-oxoacid-binding periplasmic protein</fullName>
    </submittedName>
</protein>
<feature type="binding site" evidence="3">
    <location>
        <position position="236"/>
    </location>
    <ligand>
        <name>substrate</name>
    </ligand>
</feature>
<proteinExistence type="predicted"/>
<evidence type="ECO:0000256" key="2">
    <source>
        <dbReference type="PIRSR" id="PIRSR039026-1"/>
    </source>
</evidence>
<feature type="binding site" evidence="2">
    <location>
        <position position="153"/>
    </location>
    <ligand>
        <name>substrate</name>
    </ligand>
</feature>
<dbReference type="Gene3D" id="3.40.190.170">
    <property type="entry name" value="Bacterial extracellular solute-binding protein, family 7"/>
    <property type="match status" value="1"/>
</dbReference>
<dbReference type="RefSeq" id="WP_160178390.1">
    <property type="nucleotide sequence ID" value="NZ_CP047656.1"/>
</dbReference>
<feature type="binding site" evidence="3">
    <location>
        <position position="211"/>
    </location>
    <ligand>
        <name>substrate</name>
    </ligand>
</feature>
<evidence type="ECO:0000313" key="5">
    <source>
        <dbReference type="EMBL" id="QHJ10523.1"/>
    </source>
</evidence>
<name>A0A857JET9_9ALTE</name>
<dbReference type="PIRSF" id="PIRSF039026">
    <property type="entry name" value="SiaP"/>
    <property type="match status" value="1"/>
</dbReference>
<accession>A0A857JET9</accession>
<dbReference type="Proteomes" id="UP000464524">
    <property type="component" value="Chromosome"/>
</dbReference>
<feature type="binding site" evidence="3">
    <location>
        <position position="212"/>
    </location>
    <ligand>
        <name>Na(+)</name>
        <dbReference type="ChEBI" id="CHEBI:29101"/>
    </ligand>
</feature>
<feature type="signal peptide" evidence="4">
    <location>
        <begin position="1"/>
        <end position="23"/>
    </location>
</feature>
<keyword evidence="1 4" id="KW-0732">Signal</keyword>
<dbReference type="OrthoDB" id="9769667at2"/>